<dbReference type="InterPro" id="IPR058373">
    <property type="entry name" value="DUF8060"/>
</dbReference>
<dbReference type="Proteomes" id="UP001139494">
    <property type="component" value="Unassembled WGS sequence"/>
</dbReference>
<evidence type="ECO:0000313" key="4">
    <source>
        <dbReference type="EMBL" id="MCQ4331904.1"/>
    </source>
</evidence>
<keyword evidence="5" id="KW-1185">Reference proteome</keyword>
<name>A0A9R1D331_9EURY</name>
<evidence type="ECO:0000259" key="3">
    <source>
        <dbReference type="Pfam" id="PF26256"/>
    </source>
</evidence>
<evidence type="ECO:0000256" key="2">
    <source>
        <dbReference type="SAM" id="Phobius"/>
    </source>
</evidence>
<dbReference type="EMBL" id="JAHLKM010000001">
    <property type="protein sequence ID" value="MCQ4331904.1"/>
    <property type="molecule type" value="Genomic_DNA"/>
</dbReference>
<evidence type="ECO:0000313" key="5">
    <source>
        <dbReference type="Proteomes" id="UP001139494"/>
    </source>
</evidence>
<keyword evidence="2" id="KW-0472">Membrane</keyword>
<reference evidence="4" key="1">
    <citation type="journal article" date="2023" name="Front. Microbiol.">
        <title>Genomic-based phylogenetic and metabolic analyses of the genus Natronomonas, and description of Natronomonas aquatica sp. nov.</title>
        <authorList>
            <person name="Garcia-Roldan A."/>
            <person name="Duran-Viseras A."/>
            <person name="de la Haba R.R."/>
            <person name="Corral P."/>
            <person name="Sanchez-Porro C."/>
            <person name="Ventosa A."/>
        </authorList>
    </citation>
    <scope>NUCLEOTIDE SEQUENCE</scope>
    <source>
        <strain evidence="4">F2-12</strain>
    </source>
</reference>
<comment type="caution">
    <text evidence="4">The sequence shown here is derived from an EMBL/GenBank/DDBJ whole genome shotgun (WGS) entry which is preliminary data.</text>
</comment>
<protein>
    <recommendedName>
        <fullName evidence="3">DUF8060 domain-containing protein</fullName>
    </recommendedName>
</protein>
<gene>
    <name evidence="4" type="ORF">KM295_00075</name>
</gene>
<keyword evidence="2" id="KW-0812">Transmembrane</keyword>
<proteinExistence type="predicted"/>
<dbReference type="RefSeq" id="WP_256027704.1">
    <property type="nucleotide sequence ID" value="NZ_JAHLKM010000001.1"/>
</dbReference>
<sequence length="116" mass="12306">MNREEEAPNDGIEPGTEASDGTEAETSDPRDQDDRNGGRDTVFGIDSERLATSLRWGVLFVLGVVILVAGGGLYSSLGAIIDVWVADRYQPIARAGLNFTLLCGAVAGVVATLRRL</sequence>
<dbReference type="AlphaFoldDB" id="A0A9R1D331"/>
<evidence type="ECO:0000256" key="1">
    <source>
        <dbReference type="SAM" id="MobiDB-lite"/>
    </source>
</evidence>
<organism evidence="4 5">
    <name type="scientific">Natronomonas aquatica</name>
    <dbReference type="NCBI Taxonomy" id="2841590"/>
    <lineage>
        <taxon>Archaea</taxon>
        <taxon>Methanobacteriati</taxon>
        <taxon>Methanobacteriota</taxon>
        <taxon>Stenosarchaea group</taxon>
        <taxon>Halobacteria</taxon>
        <taxon>Halobacteriales</taxon>
        <taxon>Natronomonadaceae</taxon>
        <taxon>Natronomonas</taxon>
    </lineage>
</organism>
<feature type="compositionally biased region" description="Basic and acidic residues" evidence="1">
    <location>
        <begin position="27"/>
        <end position="38"/>
    </location>
</feature>
<accession>A0A9R1D331</accession>
<feature type="transmembrane region" description="Helical" evidence="2">
    <location>
        <begin position="58"/>
        <end position="86"/>
    </location>
</feature>
<feature type="region of interest" description="Disordered" evidence="1">
    <location>
        <begin position="1"/>
        <end position="40"/>
    </location>
</feature>
<feature type="domain" description="DUF8060" evidence="3">
    <location>
        <begin position="15"/>
        <end position="116"/>
    </location>
</feature>
<keyword evidence="2" id="KW-1133">Transmembrane helix</keyword>
<dbReference type="Pfam" id="PF26256">
    <property type="entry name" value="DUF8060"/>
    <property type="match status" value="1"/>
</dbReference>
<feature type="transmembrane region" description="Helical" evidence="2">
    <location>
        <begin position="92"/>
        <end position="113"/>
    </location>
</feature>